<keyword evidence="1" id="KW-0472">Membrane</keyword>
<feature type="transmembrane region" description="Helical" evidence="1">
    <location>
        <begin position="61"/>
        <end position="87"/>
    </location>
</feature>
<dbReference type="Proteomes" id="UP000621266">
    <property type="component" value="Unassembled WGS sequence"/>
</dbReference>
<evidence type="ECO:0000256" key="1">
    <source>
        <dbReference type="SAM" id="Phobius"/>
    </source>
</evidence>
<dbReference type="EMBL" id="WHPN01000420">
    <property type="protein sequence ID" value="KAF4405401.1"/>
    <property type="molecule type" value="Genomic_DNA"/>
</dbReference>
<keyword evidence="3" id="KW-1185">Reference proteome</keyword>
<evidence type="ECO:0000313" key="3">
    <source>
        <dbReference type="Proteomes" id="UP000621266"/>
    </source>
</evidence>
<reference evidence="2 3" key="1">
    <citation type="submission" date="2019-10" db="EMBL/GenBank/DDBJ databases">
        <title>Streptomyces tenebrisbrunneis sp.nov., an endogenous actinomycete isolated from of Lycium ruthenicum.</title>
        <authorList>
            <person name="Ma L."/>
        </authorList>
    </citation>
    <scope>NUCLEOTIDE SEQUENCE [LARGE SCALE GENOMIC DNA]</scope>
    <source>
        <strain evidence="2 3">TRM 66187</strain>
    </source>
</reference>
<evidence type="ECO:0008006" key="4">
    <source>
        <dbReference type="Google" id="ProtNLM"/>
    </source>
</evidence>
<organism evidence="2 3">
    <name type="scientific">Streptomyces lycii</name>
    <dbReference type="NCBI Taxonomy" id="2654337"/>
    <lineage>
        <taxon>Bacteria</taxon>
        <taxon>Bacillati</taxon>
        <taxon>Actinomycetota</taxon>
        <taxon>Actinomycetes</taxon>
        <taxon>Kitasatosporales</taxon>
        <taxon>Streptomycetaceae</taxon>
        <taxon>Streptomyces</taxon>
    </lineage>
</organism>
<accession>A0ABQ7F997</accession>
<dbReference type="RefSeq" id="WP_098752309.1">
    <property type="nucleotide sequence ID" value="NZ_WHPN01000420.1"/>
</dbReference>
<protein>
    <recommendedName>
        <fullName evidence="4">DUF1634 domain-containing protein</fullName>
    </recommendedName>
</protein>
<sequence length="118" mass="11929">MEITENGDPGRRPRGGRNAADRAGLAALALLVLGTGAFVGLLGPLLAIACSSCQDGVRSPLVFGEAIVVIARAVLPLAVLGTLVAIFHPRGGARAGGTGLLVLVLIFVLMLFLGRFGG</sequence>
<gene>
    <name evidence="2" type="ORF">GCU69_30575</name>
</gene>
<keyword evidence="1" id="KW-0812">Transmembrane</keyword>
<name>A0ABQ7F997_9ACTN</name>
<keyword evidence="1" id="KW-1133">Transmembrane helix</keyword>
<proteinExistence type="predicted"/>
<comment type="caution">
    <text evidence="2">The sequence shown here is derived from an EMBL/GenBank/DDBJ whole genome shotgun (WGS) entry which is preliminary data.</text>
</comment>
<feature type="transmembrane region" description="Helical" evidence="1">
    <location>
        <begin position="93"/>
        <end position="113"/>
    </location>
</feature>
<evidence type="ECO:0000313" key="2">
    <source>
        <dbReference type="EMBL" id="KAF4405401.1"/>
    </source>
</evidence>
<feature type="transmembrane region" description="Helical" evidence="1">
    <location>
        <begin position="23"/>
        <end position="49"/>
    </location>
</feature>